<dbReference type="Proteomes" id="UP001360953">
    <property type="component" value="Unassembled WGS sequence"/>
</dbReference>
<sequence length="394" mass="44578">MASEDVTLNGLSARTSELSVAKRACEEHGITSLGLDATRQVTAPRKSGEQDMKLGKNDTASPPGLDTMPAEILLGIDDCLDKTSALSLRLASRRMQEVFKYTENRNSFLFTTRSSRALRRLLVKDAVKAEKSGRVLVEDALQAAKEGQVHPGFMQPCAHCKAFHTIDCFSAEQLQEQPAHRKCLGYERVLYFCDHWILNYFQLAKLPDGEPLQWTWSEYPRFLPGTSFRCGCFHSLSKSEQELRPPTSTHQPQVHRLENKSIRVTMKADCFPVNARGELDAKEGVFRCFEEDKWAVCQHMHAATLHDFVPEDTFSQPMEDGKLATIKGIIDGKCRAPHCRAKFSLHWEIGGEFPDAFYEAHLEYSREIEISGMNGPEWLANTEVVNWEFYDPST</sequence>
<feature type="region of interest" description="Disordered" evidence="1">
    <location>
        <begin position="37"/>
        <end position="65"/>
    </location>
</feature>
<proteinExistence type="predicted"/>
<evidence type="ECO:0008006" key="4">
    <source>
        <dbReference type="Google" id="ProtNLM"/>
    </source>
</evidence>
<dbReference type="RefSeq" id="XP_066654719.1">
    <property type="nucleotide sequence ID" value="XM_066796019.1"/>
</dbReference>
<dbReference type="GeneID" id="92028925"/>
<evidence type="ECO:0000256" key="1">
    <source>
        <dbReference type="SAM" id="MobiDB-lite"/>
    </source>
</evidence>
<protein>
    <recommendedName>
        <fullName evidence="4">F-box domain-containing protein</fullName>
    </recommendedName>
</protein>
<keyword evidence="3" id="KW-1185">Reference proteome</keyword>
<organism evidence="2 3">
    <name type="scientific">Phyllosticta citribraziliensis</name>
    <dbReference type="NCBI Taxonomy" id="989973"/>
    <lineage>
        <taxon>Eukaryota</taxon>
        <taxon>Fungi</taxon>
        <taxon>Dikarya</taxon>
        <taxon>Ascomycota</taxon>
        <taxon>Pezizomycotina</taxon>
        <taxon>Dothideomycetes</taxon>
        <taxon>Dothideomycetes incertae sedis</taxon>
        <taxon>Botryosphaeriales</taxon>
        <taxon>Phyllostictaceae</taxon>
        <taxon>Phyllosticta</taxon>
    </lineage>
</organism>
<comment type="caution">
    <text evidence="2">The sequence shown here is derived from an EMBL/GenBank/DDBJ whole genome shotgun (WGS) entry which is preliminary data.</text>
</comment>
<evidence type="ECO:0000313" key="3">
    <source>
        <dbReference type="Proteomes" id="UP001360953"/>
    </source>
</evidence>
<reference evidence="2 3" key="1">
    <citation type="submission" date="2024-04" db="EMBL/GenBank/DDBJ databases">
        <title>Phyllosticta paracitricarpa is synonymous to the EU quarantine fungus P. citricarpa based on phylogenomic analyses.</title>
        <authorList>
            <consortium name="Lawrence Berkeley National Laboratory"/>
            <person name="Van ingen-buijs V.A."/>
            <person name="Van westerhoven A.C."/>
            <person name="Haridas S."/>
            <person name="Skiadas P."/>
            <person name="Martin F."/>
            <person name="Groenewald J.Z."/>
            <person name="Crous P.W."/>
            <person name="Seidl M.F."/>
        </authorList>
    </citation>
    <scope>NUCLEOTIDE SEQUENCE [LARGE SCALE GENOMIC DNA]</scope>
    <source>
        <strain evidence="2 3">CPC 17464</strain>
    </source>
</reference>
<dbReference type="EMBL" id="JBBPEH010000007">
    <property type="protein sequence ID" value="KAK7536303.1"/>
    <property type="molecule type" value="Genomic_DNA"/>
</dbReference>
<evidence type="ECO:0000313" key="2">
    <source>
        <dbReference type="EMBL" id="KAK7536303.1"/>
    </source>
</evidence>
<name>A0ABR1LM82_9PEZI</name>
<feature type="compositionally biased region" description="Basic and acidic residues" evidence="1">
    <location>
        <begin position="46"/>
        <end position="56"/>
    </location>
</feature>
<gene>
    <name evidence="2" type="ORF">J3D65DRAFT_412479</name>
</gene>
<accession>A0ABR1LM82</accession>